<comment type="subcellular location">
    <subcellularLocation>
        <location evidence="1">Bacterial flagellum</location>
    </subcellularLocation>
</comment>
<evidence type="ECO:0000313" key="6">
    <source>
        <dbReference type="EMBL" id="ABA88397.1"/>
    </source>
</evidence>
<evidence type="ECO:0000259" key="5">
    <source>
        <dbReference type="Pfam" id="PF00700"/>
    </source>
</evidence>
<dbReference type="InterPro" id="IPR001492">
    <property type="entry name" value="Flagellin"/>
</dbReference>
<keyword evidence="3" id="KW-0975">Bacterial flagellum</keyword>
<gene>
    <name evidence="6" type="primary">flgL</name>
    <name evidence="6" type="ordered locus">Pcar_1148</name>
</gene>
<dbReference type="PANTHER" id="PTHR42792:SF1">
    <property type="entry name" value="FLAGELLAR HOOK-ASSOCIATED PROTEIN 3"/>
    <property type="match status" value="1"/>
</dbReference>
<feature type="domain" description="Flagellin N-terminal" evidence="4">
    <location>
        <begin position="10"/>
        <end position="140"/>
    </location>
</feature>
<dbReference type="GO" id="GO:0009424">
    <property type="term" value="C:bacterial-type flagellum hook"/>
    <property type="evidence" value="ECO:0007669"/>
    <property type="project" value="InterPro"/>
</dbReference>
<evidence type="ECO:0000256" key="1">
    <source>
        <dbReference type="ARBA" id="ARBA00004365"/>
    </source>
</evidence>
<dbReference type="PANTHER" id="PTHR42792">
    <property type="entry name" value="FLAGELLIN"/>
    <property type="match status" value="1"/>
</dbReference>
<reference evidence="6 7" key="2">
    <citation type="journal article" date="2012" name="BMC Genomics">
        <title>The genome of Pelobacter carbinolicus reveals surprising metabolic capabilities and physiological features.</title>
        <authorList>
            <person name="Aklujkar M."/>
            <person name="Haveman S.A."/>
            <person name="Didonato R.Jr."/>
            <person name="Chertkov O."/>
            <person name="Han C.S."/>
            <person name="Land M.L."/>
            <person name="Brown P."/>
            <person name="Lovley D.R."/>
        </authorList>
    </citation>
    <scope>NUCLEOTIDE SEQUENCE [LARGE SCALE GENOMIC DNA]</scope>
    <source>
        <strain evidence="7">DSM 2380 / NBRC 103641 / GraBd1</strain>
    </source>
</reference>
<keyword evidence="6" id="KW-0969">Cilium</keyword>
<dbReference type="SUPFAM" id="SSF64518">
    <property type="entry name" value="Phase 1 flagellin"/>
    <property type="match status" value="1"/>
</dbReference>
<sequence length="296" mass="31899">MKTTLTATYRTLQSQISRSTAKMQQYQETAASGIKLNTSSDDPSAVAPVINAQSQIRSGERFQSTVVAATNYLDNQDSTLDQLENLMVQAKELVLAAGNGSLGDGEIAAYGQQMTSLREEAFALANTQVEGKYLFAGFKTDTQPFPDPMDPTDYQGDGNHTELQIGPGQKVVTNLTGAELFGGSDGGLNILALLSDLEQNLGALDTQQALTRLDDLETGADQVRGYRSKMGTTAVRVEEAGVRMQEFTDSMEVKLSGYRDADIIEAYSDLAQQEQALQAALSVTAKISQLSILDYL</sequence>
<reference evidence="7" key="1">
    <citation type="submission" date="2005-10" db="EMBL/GenBank/DDBJ databases">
        <title>Complete sequence of Pelobacter carbinolicus DSM 2380.</title>
        <authorList>
            <person name="Copeland A."/>
            <person name="Lucas S."/>
            <person name="Lapidus A."/>
            <person name="Barry K."/>
            <person name="Detter J.C."/>
            <person name="Glavina T."/>
            <person name="Hammon N."/>
            <person name="Israni S."/>
            <person name="Pitluck S."/>
            <person name="Chertkov O."/>
            <person name="Schmutz J."/>
            <person name="Larimer F."/>
            <person name="Land M."/>
            <person name="Kyrpides N."/>
            <person name="Ivanova N."/>
            <person name="Richardson P."/>
        </authorList>
    </citation>
    <scope>NUCLEOTIDE SEQUENCE [LARGE SCALE GENOMIC DNA]</scope>
    <source>
        <strain evidence="7">DSM 2380 / NBRC 103641 / GraBd1</strain>
    </source>
</reference>
<evidence type="ECO:0000313" key="7">
    <source>
        <dbReference type="Proteomes" id="UP000002534"/>
    </source>
</evidence>
<dbReference type="NCBIfam" id="TIGR02550">
    <property type="entry name" value="flagell_flgL"/>
    <property type="match status" value="1"/>
</dbReference>
<dbReference type="STRING" id="338963.Pcar_1148"/>
<accession>Q3A5G0</accession>
<dbReference type="eggNOG" id="COG1344">
    <property type="taxonomic scope" value="Bacteria"/>
</dbReference>
<dbReference type="GO" id="GO:0071973">
    <property type="term" value="P:bacterial-type flagellum-dependent cell motility"/>
    <property type="evidence" value="ECO:0007669"/>
    <property type="project" value="InterPro"/>
</dbReference>
<keyword evidence="7" id="KW-1185">Reference proteome</keyword>
<feature type="domain" description="Flagellin C-terminal" evidence="5">
    <location>
        <begin position="217"/>
        <end position="296"/>
    </location>
</feature>
<organism evidence="6 7">
    <name type="scientific">Syntrophotalea carbinolica (strain DSM 2380 / NBRC 103641 / GraBd1)</name>
    <name type="common">Pelobacter carbinolicus</name>
    <dbReference type="NCBI Taxonomy" id="338963"/>
    <lineage>
        <taxon>Bacteria</taxon>
        <taxon>Pseudomonadati</taxon>
        <taxon>Thermodesulfobacteriota</taxon>
        <taxon>Desulfuromonadia</taxon>
        <taxon>Desulfuromonadales</taxon>
        <taxon>Syntrophotaleaceae</taxon>
        <taxon>Syntrophotalea</taxon>
    </lineage>
</organism>
<dbReference type="RefSeq" id="WP_011340866.1">
    <property type="nucleotide sequence ID" value="NC_007498.2"/>
</dbReference>
<evidence type="ECO:0000259" key="4">
    <source>
        <dbReference type="Pfam" id="PF00669"/>
    </source>
</evidence>
<protein>
    <submittedName>
        <fullName evidence="6">Flagellar hook-filament junction protein FlgL</fullName>
    </submittedName>
</protein>
<keyword evidence="6" id="KW-0966">Cell projection</keyword>
<evidence type="ECO:0000256" key="2">
    <source>
        <dbReference type="ARBA" id="ARBA00005709"/>
    </source>
</evidence>
<dbReference type="Pfam" id="PF00669">
    <property type="entry name" value="Flagellin_N"/>
    <property type="match status" value="1"/>
</dbReference>
<dbReference type="HOGENOM" id="CLU_024437_2_0_7"/>
<comment type="similarity">
    <text evidence="2">Belongs to the bacterial flagellin family.</text>
</comment>
<dbReference type="InterPro" id="IPR046358">
    <property type="entry name" value="Flagellin_C"/>
</dbReference>
<dbReference type="OrthoDB" id="9758307at2"/>
<dbReference type="Gene3D" id="1.20.1330.10">
    <property type="entry name" value="f41 fragment of flagellin, N-terminal domain"/>
    <property type="match status" value="1"/>
</dbReference>
<dbReference type="GO" id="GO:0005198">
    <property type="term" value="F:structural molecule activity"/>
    <property type="evidence" value="ECO:0007669"/>
    <property type="project" value="InterPro"/>
</dbReference>
<keyword evidence="6" id="KW-0282">Flagellum</keyword>
<dbReference type="InterPro" id="IPR001029">
    <property type="entry name" value="Flagellin_N"/>
</dbReference>
<dbReference type="EMBL" id="CP000142">
    <property type="protein sequence ID" value="ABA88397.1"/>
    <property type="molecule type" value="Genomic_DNA"/>
</dbReference>
<name>Q3A5G0_SYNC1</name>
<dbReference type="AlphaFoldDB" id="Q3A5G0"/>
<dbReference type="Pfam" id="PF00700">
    <property type="entry name" value="Flagellin_C"/>
    <property type="match status" value="1"/>
</dbReference>
<proteinExistence type="inferred from homology"/>
<dbReference type="InterPro" id="IPR013384">
    <property type="entry name" value="Flagell_FlgL"/>
</dbReference>
<evidence type="ECO:0000256" key="3">
    <source>
        <dbReference type="ARBA" id="ARBA00023143"/>
    </source>
</evidence>
<dbReference type="KEGG" id="pca:Pcar_1148"/>
<dbReference type="Proteomes" id="UP000002534">
    <property type="component" value="Chromosome"/>
</dbReference>